<protein>
    <submittedName>
        <fullName evidence="2">Uncharacterized protein</fullName>
    </submittedName>
</protein>
<dbReference type="AlphaFoldDB" id="A0A8R1I857"/>
<feature type="region of interest" description="Disordered" evidence="1">
    <location>
        <begin position="51"/>
        <end position="79"/>
    </location>
</feature>
<dbReference type="EnsemblMetazoa" id="CJA19978b.1">
    <property type="protein sequence ID" value="CJA19978b.1"/>
    <property type="gene ID" value="WBGene00175549"/>
</dbReference>
<proteinExistence type="predicted"/>
<feature type="compositionally biased region" description="Polar residues" evidence="1">
    <location>
        <begin position="66"/>
        <end position="79"/>
    </location>
</feature>
<evidence type="ECO:0000313" key="2">
    <source>
        <dbReference type="EnsemblMetazoa" id="CJA19978b.1"/>
    </source>
</evidence>
<evidence type="ECO:0000313" key="3">
    <source>
        <dbReference type="Proteomes" id="UP000005237"/>
    </source>
</evidence>
<organism evidence="2 3">
    <name type="scientific">Caenorhabditis japonica</name>
    <dbReference type="NCBI Taxonomy" id="281687"/>
    <lineage>
        <taxon>Eukaryota</taxon>
        <taxon>Metazoa</taxon>
        <taxon>Ecdysozoa</taxon>
        <taxon>Nematoda</taxon>
        <taxon>Chromadorea</taxon>
        <taxon>Rhabditida</taxon>
        <taxon>Rhabditina</taxon>
        <taxon>Rhabditomorpha</taxon>
        <taxon>Rhabditoidea</taxon>
        <taxon>Rhabditidae</taxon>
        <taxon>Peloderinae</taxon>
        <taxon>Caenorhabditis</taxon>
    </lineage>
</organism>
<dbReference type="Proteomes" id="UP000005237">
    <property type="component" value="Unassembled WGS sequence"/>
</dbReference>
<accession>A0A8R1I857</accession>
<reference evidence="3" key="1">
    <citation type="submission" date="2010-08" db="EMBL/GenBank/DDBJ databases">
        <authorList>
            <consortium name="Caenorhabditis japonica Sequencing Consortium"/>
            <person name="Wilson R.K."/>
        </authorList>
    </citation>
    <scope>NUCLEOTIDE SEQUENCE [LARGE SCALE GENOMIC DNA]</scope>
    <source>
        <strain evidence="3">DF5081</strain>
    </source>
</reference>
<name>A0A8R1I857_CAEJA</name>
<sequence>MVKRAPLNSTFYILGIKTENSLQSNKEFRMHLENEQFQLSMQIIGSSAIEQQNSRADQFGPDENFPISNEETVGIVHSQ</sequence>
<evidence type="ECO:0000256" key="1">
    <source>
        <dbReference type="SAM" id="MobiDB-lite"/>
    </source>
</evidence>
<keyword evidence="3" id="KW-1185">Reference proteome</keyword>
<reference evidence="2" key="2">
    <citation type="submission" date="2022-06" db="UniProtKB">
        <authorList>
            <consortium name="EnsemblMetazoa"/>
        </authorList>
    </citation>
    <scope>IDENTIFICATION</scope>
    <source>
        <strain evidence="2">DF5081</strain>
    </source>
</reference>